<feature type="transmembrane region" description="Helical" evidence="10">
    <location>
        <begin position="193"/>
        <end position="213"/>
    </location>
</feature>
<sequence>MPSIVEHFLRVLVPSWLVLLYALPVQPLVYLIGSSKMIFYELLQLCAAYVKMPNSESAVADECRFEIVRQPTNSSTTTAQQQNDSDRNFMHFEIEELHGQQIVRKSVAVPTKTNANNGRPRRPSPVQLVPAQGVAMSDTAVECQMFGNLTGKPNAQEGLHLRPRHAEGSWLYVLLYALPVQPLVYLIGSSKLALFFAIRFLIGALCLFAELSLYESVCRRAGNSVGRAFLLFSLLSPAMFGASCAFLPSSFSMALNALAMALWLREQWFLSILTASSALVGWPFAALLGLPIVLQMLLLRSQLALKFVLYSSILVPFCWHHFVPSTPISLANLSLFRSTLCCTTFFLPMAQLSTVLSRPPPERFLFPVYPHICVLAAVGIDMLRRLLLLLLGVVFVPRSSPFYRFVVYGTTVFCLGH</sequence>
<feature type="transmembrane region" description="Helical" evidence="10">
    <location>
        <begin position="335"/>
        <end position="356"/>
    </location>
</feature>
<proteinExistence type="inferred from homology"/>
<evidence type="ECO:0000256" key="2">
    <source>
        <dbReference type="ARBA" id="ARBA00004922"/>
    </source>
</evidence>
<keyword evidence="8 10" id="KW-1133">Transmembrane helix</keyword>
<keyword evidence="11" id="KW-1185">Reference proteome</keyword>
<evidence type="ECO:0000256" key="5">
    <source>
        <dbReference type="ARBA" id="ARBA00022679"/>
    </source>
</evidence>
<dbReference type="GO" id="GO:0000026">
    <property type="term" value="F:alpha-1,2-mannosyltransferase activity"/>
    <property type="evidence" value="ECO:0007669"/>
    <property type="project" value="TreeGrafter"/>
</dbReference>
<evidence type="ECO:0000256" key="7">
    <source>
        <dbReference type="ARBA" id="ARBA00022824"/>
    </source>
</evidence>
<evidence type="ECO:0000313" key="12">
    <source>
        <dbReference type="WBParaSite" id="Gr19_v10_g16154.t1"/>
    </source>
</evidence>
<dbReference type="Pfam" id="PF03901">
    <property type="entry name" value="Glyco_transf_22"/>
    <property type="match status" value="1"/>
</dbReference>
<evidence type="ECO:0000256" key="9">
    <source>
        <dbReference type="ARBA" id="ARBA00023136"/>
    </source>
</evidence>
<evidence type="ECO:0000256" key="3">
    <source>
        <dbReference type="ARBA" id="ARBA00007063"/>
    </source>
</evidence>
<comment type="similarity">
    <text evidence="3 10">Belongs to the glycosyltransferase 22 family.</text>
</comment>
<feature type="transmembrane region" description="Helical" evidence="10">
    <location>
        <begin position="268"/>
        <end position="294"/>
    </location>
</feature>
<protein>
    <recommendedName>
        <fullName evidence="10">Mannosyltransferase</fullName>
        <ecNumber evidence="10">2.4.1.-</ecNumber>
    </recommendedName>
</protein>
<keyword evidence="4 10" id="KW-0328">Glycosyltransferase</keyword>
<evidence type="ECO:0000256" key="1">
    <source>
        <dbReference type="ARBA" id="ARBA00004477"/>
    </source>
</evidence>
<dbReference type="GO" id="GO:0006487">
    <property type="term" value="P:protein N-linked glycosylation"/>
    <property type="evidence" value="ECO:0007669"/>
    <property type="project" value="TreeGrafter"/>
</dbReference>
<dbReference type="PANTHER" id="PTHR22760">
    <property type="entry name" value="GLYCOSYLTRANSFERASE"/>
    <property type="match status" value="1"/>
</dbReference>
<evidence type="ECO:0000256" key="10">
    <source>
        <dbReference type="RuleBase" id="RU363075"/>
    </source>
</evidence>
<accession>A0A914HFI9</accession>
<dbReference type="GO" id="GO:0005789">
    <property type="term" value="C:endoplasmic reticulum membrane"/>
    <property type="evidence" value="ECO:0007669"/>
    <property type="project" value="UniProtKB-SubCell"/>
</dbReference>
<dbReference type="PANTHER" id="PTHR22760:SF2">
    <property type="entry name" value="ALPHA-1,2-MANNOSYLTRANSFERASE ALG9"/>
    <property type="match status" value="1"/>
</dbReference>
<organism evidence="11 12">
    <name type="scientific">Globodera rostochiensis</name>
    <name type="common">Golden nematode worm</name>
    <name type="synonym">Heterodera rostochiensis</name>
    <dbReference type="NCBI Taxonomy" id="31243"/>
    <lineage>
        <taxon>Eukaryota</taxon>
        <taxon>Metazoa</taxon>
        <taxon>Ecdysozoa</taxon>
        <taxon>Nematoda</taxon>
        <taxon>Chromadorea</taxon>
        <taxon>Rhabditida</taxon>
        <taxon>Tylenchina</taxon>
        <taxon>Tylenchomorpha</taxon>
        <taxon>Tylenchoidea</taxon>
        <taxon>Heteroderidae</taxon>
        <taxon>Heteroderinae</taxon>
        <taxon>Globodera</taxon>
    </lineage>
</organism>
<feature type="transmembrane region" description="Helical" evidence="10">
    <location>
        <begin position="169"/>
        <end position="187"/>
    </location>
</feature>
<name>A0A914HFI9_GLORO</name>
<comment type="pathway">
    <text evidence="2">Protein modification; protein glycosylation.</text>
</comment>
<keyword evidence="7 10" id="KW-0256">Endoplasmic reticulum</keyword>
<dbReference type="EC" id="2.4.1.-" evidence="10"/>
<evidence type="ECO:0000256" key="6">
    <source>
        <dbReference type="ARBA" id="ARBA00022692"/>
    </source>
</evidence>
<reference evidence="12" key="1">
    <citation type="submission" date="2022-11" db="UniProtKB">
        <authorList>
            <consortium name="WormBaseParasite"/>
        </authorList>
    </citation>
    <scope>IDENTIFICATION</scope>
</reference>
<evidence type="ECO:0000256" key="4">
    <source>
        <dbReference type="ARBA" id="ARBA00022676"/>
    </source>
</evidence>
<comment type="subcellular location">
    <subcellularLocation>
        <location evidence="1 10">Endoplasmic reticulum membrane</location>
        <topology evidence="1 10">Multi-pass membrane protein</topology>
    </subcellularLocation>
</comment>
<dbReference type="AlphaFoldDB" id="A0A914HFI9"/>
<evidence type="ECO:0000313" key="11">
    <source>
        <dbReference type="Proteomes" id="UP000887572"/>
    </source>
</evidence>
<evidence type="ECO:0000256" key="8">
    <source>
        <dbReference type="ARBA" id="ARBA00022989"/>
    </source>
</evidence>
<keyword evidence="6 10" id="KW-0812">Transmembrane</keyword>
<feature type="transmembrane region" description="Helical" evidence="10">
    <location>
        <begin position="225"/>
        <end position="248"/>
    </location>
</feature>
<keyword evidence="5" id="KW-0808">Transferase</keyword>
<dbReference type="WBParaSite" id="Gr19_v10_g16154.t1">
    <property type="protein sequence ID" value="Gr19_v10_g16154.t1"/>
    <property type="gene ID" value="Gr19_v10_g16154"/>
</dbReference>
<dbReference type="InterPro" id="IPR005599">
    <property type="entry name" value="GPI_mannosylTrfase"/>
</dbReference>
<keyword evidence="9 10" id="KW-0472">Membrane</keyword>
<dbReference type="Proteomes" id="UP000887572">
    <property type="component" value="Unplaced"/>
</dbReference>
<feature type="transmembrane region" description="Helical" evidence="10">
    <location>
        <begin position="12"/>
        <end position="33"/>
    </location>
</feature>
<feature type="transmembrane region" description="Helical" evidence="10">
    <location>
        <begin position="303"/>
        <end position="323"/>
    </location>
</feature>